<dbReference type="PANTHER" id="PTHR47259">
    <property type="match status" value="1"/>
</dbReference>
<evidence type="ECO:0000259" key="1">
    <source>
        <dbReference type="Pfam" id="PF12471"/>
    </source>
</evidence>
<sequence length="237" mass="26182">MQRQPPVYSDTGVICFLVEEGLKDLQVMKKMLSTPSGSALKEYMWGVSFEGGGVLNDHPTCLHPTQRIMVDTREIVSFYPWGHLIPQIFTNQLHTEEGGEGLDIRPSIAVTCAHIKLSKLDETVRRWEIDVDGKIVMKTRLVKREDGGMDGGVDPGMEVAVTKAAPSTILKPSSVNPSWWKPAEYTPSSLPDPTSKPSFPQSLTLSTFFSSSPLHPMYMLLPESTTNAMEAVFLGVM</sequence>
<comment type="caution">
    <text evidence="2">The sequence shown here is derived from an EMBL/GenBank/DDBJ whole genome shotgun (WGS) entry which is preliminary data.</text>
</comment>
<name>A0A8H5GX86_9AGAR</name>
<gene>
    <name evidence="2" type="ORF">D9758_005310</name>
</gene>
<dbReference type="InterPro" id="IPR022163">
    <property type="entry name" value="GTP_CH_N"/>
</dbReference>
<dbReference type="Proteomes" id="UP000559256">
    <property type="component" value="Unassembled WGS sequence"/>
</dbReference>
<dbReference type="Pfam" id="PF12471">
    <property type="entry name" value="GTP_CH_N"/>
    <property type="match status" value="1"/>
</dbReference>
<evidence type="ECO:0000313" key="3">
    <source>
        <dbReference type="Proteomes" id="UP000559256"/>
    </source>
</evidence>
<proteinExistence type="predicted"/>
<accession>A0A8H5GX86</accession>
<feature type="domain" description="GTP cyclohydrolase N-terminal" evidence="1">
    <location>
        <begin position="56"/>
        <end position="165"/>
    </location>
</feature>
<evidence type="ECO:0000313" key="2">
    <source>
        <dbReference type="EMBL" id="KAF5372644.1"/>
    </source>
</evidence>
<keyword evidence="3" id="KW-1185">Reference proteome</keyword>
<protein>
    <recommendedName>
        <fullName evidence="1">GTP cyclohydrolase N-terminal domain-containing protein</fullName>
    </recommendedName>
</protein>
<organism evidence="2 3">
    <name type="scientific">Tetrapyrgos nigripes</name>
    <dbReference type="NCBI Taxonomy" id="182062"/>
    <lineage>
        <taxon>Eukaryota</taxon>
        <taxon>Fungi</taxon>
        <taxon>Dikarya</taxon>
        <taxon>Basidiomycota</taxon>
        <taxon>Agaricomycotina</taxon>
        <taxon>Agaricomycetes</taxon>
        <taxon>Agaricomycetidae</taxon>
        <taxon>Agaricales</taxon>
        <taxon>Marasmiineae</taxon>
        <taxon>Marasmiaceae</taxon>
        <taxon>Tetrapyrgos</taxon>
    </lineage>
</organism>
<reference evidence="2 3" key="1">
    <citation type="journal article" date="2020" name="ISME J.">
        <title>Uncovering the hidden diversity of litter-decomposition mechanisms in mushroom-forming fungi.</title>
        <authorList>
            <person name="Floudas D."/>
            <person name="Bentzer J."/>
            <person name="Ahren D."/>
            <person name="Johansson T."/>
            <person name="Persson P."/>
            <person name="Tunlid A."/>
        </authorList>
    </citation>
    <scope>NUCLEOTIDE SEQUENCE [LARGE SCALE GENOMIC DNA]</scope>
    <source>
        <strain evidence="2 3">CBS 291.85</strain>
    </source>
</reference>
<dbReference type="PANTHER" id="PTHR47259:SF2">
    <property type="entry name" value="URACIL-REGULATED PROTEIN 1"/>
    <property type="match status" value="1"/>
</dbReference>
<dbReference type="AlphaFoldDB" id="A0A8H5GX86"/>
<dbReference type="EMBL" id="JAACJM010000005">
    <property type="protein sequence ID" value="KAF5372644.1"/>
    <property type="molecule type" value="Genomic_DNA"/>
</dbReference>
<dbReference type="OrthoDB" id="57939at2759"/>